<dbReference type="Proteomes" id="UP000231267">
    <property type="component" value="Unassembled WGS sequence"/>
</dbReference>
<gene>
    <name evidence="6" type="primary">waaF</name>
    <name evidence="6" type="ORF">COW11_01175</name>
</gene>
<protein>
    <recommendedName>
        <fullName evidence="4">lipopolysaccharide heptosyltransferase II</fullName>
        <ecNumber evidence="4">2.4.99.24</ecNumber>
    </recommendedName>
</protein>
<keyword evidence="1" id="KW-0328">Glycosyltransferase</keyword>
<dbReference type="EMBL" id="PFGP01000026">
    <property type="protein sequence ID" value="PIW66844.1"/>
    <property type="molecule type" value="Genomic_DNA"/>
</dbReference>
<comment type="similarity">
    <text evidence="3">Belongs to the glycosyltransferase 9 family.</text>
</comment>
<evidence type="ECO:0000256" key="3">
    <source>
        <dbReference type="ARBA" id="ARBA00043995"/>
    </source>
</evidence>
<reference evidence="6 7" key="1">
    <citation type="submission" date="2017-09" db="EMBL/GenBank/DDBJ databases">
        <title>Depth-based differentiation of microbial function through sediment-hosted aquifers and enrichment of novel symbionts in the deep terrestrial subsurface.</title>
        <authorList>
            <person name="Probst A.J."/>
            <person name="Ladd B."/>
            <person name="Jarett J.K."/>
            <person name="Geller-Mcgrath D.E."/>
            <person name="Sieber C.M."/>
            <person name="Emerson J.B."/>
            <person name="Anantharaman K."/>
            <person name="Thomas B.C."/>
            <person name="Malmstrom R."/>
            <person name="Stieglmeier M."/>
            <person name="Klingl A."/>
            <person name="Woyke T."/>
            <person name="Ryan C.M."/>
            <person name="Banfield J.F."/>
        </authorList>
    </citation>
    <scope>NUCLEOTIDE SEQUENCE [LARGE SCALE GENOMIC DNA]</scope>
    <source>
        <strain evidence="6">CG12_big_fil_rev_8_21_14_0_65_43_15</strain>
    </source>
</reference>
<comment type="catalytic activity">
    <reaction evidence="5">
        <text>an L-alpha-D-Hep-(1-&gt;5)-[alpha-Kdo-(2-&gt;4)]-alpha-Kdo-(2-&gt;6)-lipid A + ADP-L-glycero-beta-D-manno-heptose = an L-alpha-D-Hep-(1-&gt;3)-L-alpha-D-Hep-(1-&gt;5)-[alpha-Kdo-(2-&gt;4)]-alpha-Kdo-(2-&gt;6)-lipid A + ADP + H(+)</text>
        <dbReference type="Rhea" id="RHEA:74071"/>
        <dbReference type="ChEBI" id="CHEBI:15378"/>
        <dbReference type="ChEBI" id="CHEBI:61506"/>
        <dbReference type="ChEBI" id="CHEBI:193068"/>
        <dbReference type="ChEBI" id="CHEBI:193069"/>
        <dbReference type="ChEBI" id="CHEBI:456216"/>
        <dbReference type="EC" id="2.4.99.24"/>
    </reaction>
</comment>
<organism evidence="6 7">
    <name type="scientific">Candidatus Taenaricola geysiri</name>
    <dbReference type="NCBI Taxonomy" id="1974752"/>
    <lineage>
        <taxon>Bacteria</taxon>
        <taxon>Pseudomonadati</taxon>
        <taxon>Candidatus Omnitrophota</taxon>
        <taxon>Candidatus Taenaricola</taxon>
    </lineage>
</organism>
<dbReference type="PANTHER" id="PTHR30160">
    <property type="entry name" value="TETRAACYLDISACCHARIDE 4'-KINASE-RELATED"/>
    <property type="match status" value="1"/>
</dbReference>
<dbReference type="InterPro" id="IPR002201">
    <property type="entry name" value="Glyco_trans_9"/>
</dbReference>
<dbReference type="AlphaFoldDB" id="A0A2J0LJ13"/>
<evidence type="ECO:0000256" key="4">
    <source>
        <dbReference type="ARBA" id="ARBA00044042"/>
    </source>
</evidence>
<name>A0A2J0LJ13_9BACT</name>
<dbReference type="GO" id="GO:0008713">
    <property type="term" value="F:ADP-heptose-lipopolysaccharide heptosyltransferase activity"/>
    <property type="evidence" value="ECO:0007669"/>
    <property type="project" value="UniProtKB-EC"/>
</dbReference>
<evidence type="ECO:0000313" key="7">
    <source>
        <dbReference type="Proteomes" id="UP000231267"/>
    </source>
</evidence>
<dbReference type="NCBIfam" id="TIGR02195">
    <property type="entry name" value="heptsyl_trn_II"/>
    <property type="match status" value="1"/>
</dbReference>
<dbReference type="EC" id="2.4.99.24" evidence="4"/>
<dbReference type="GO" id="GO:0009244">
    <property type="term" value="P:lipopolysaccharide core region biosynthetic process"/>
    <property type="evidence" value="ECO:0007669"/>
    <property type="project" value="TreeGrafter"/>
</dbReference>
<keyword evidence="2 6" id="KW-0808">Transferase</keyword>
<evidence type="ECO:0000256" key="1">
    <source>
        <dbReference type="ARBA" id="ARBA00022676"/>
    </source>
</evidence>
<accession>A0A2J0LJ13</accession>
<dbReference type="Pfam" id="PF01075">
    <property type="entry name" value="Glyco_transf_9"/>
    <property type="match status" value="1"/>
</dbReference>
<dbReference type="InterPro" id="IPR011910">
    <property type="entry name" value="RfaF"/>
</dbReference>
<comment type="caution">
    <text evidence="6">The sequence shown here is derived from an EMBL/GenBank/DDBJ whole genome shotgun (WGS) entry which is preliminary data.</text>
</comment>
<dbReference type="SUPFAM" id="SSF53756">
    <property type="entry name" value="UDP-Glycosyltransferase/glycogen phosphorylase"/>
    <property type="match status" value="1"/>
</dbReference>
<dbReference type="Gene3D" id="3.40.50.2000">
    <property type="entry name" value="Glycogen Phosphorylase B"/>
    <property type="match status" value="2"/>
</dbReference>
<dbReference type="CDD" id="cd03789">
    <property type="entry name" value="GT9_LPS_heptosyltransferase"/>
    <property type="match status" value="1"/>
</dbReference>
<proteinExistence type="inferred from homology"/>
<evidence type="ECO:0000256" key="2">
    <source>
        <dbReference type="ARBA" id="ARBA00022679"/>
    </source>
</evidence>
<evidence type="ECO:0000256" key="5">
    <source>
        <dbReference type="ARBA" id="ARBA00047503"/>
    </source>
</evidence>
<dbReference type="PANTHER" id="PTHR30160:SF1">
    <property type="entry name" value="LIPOPOLYSACCHARIDE 1,2-N-ACETYLGLUCOSAMINETRANSFERASE-RELATED"/>
    <property type="match status" value="1"/>
</dbReference>
<evidence type="ECO:0000313" key="6">
    <source>
        <dbReference type="EMBL" id="PIW66844.1"/>
    </source>
</evidence>
<dbReference type="GO" id="GO:0005829">
    <property type="term" value="C:cytosol"/>
    <property type="evidence" value="ECO:0007669"/>
    <property type="project" value="TreeGrafter"/>
</dbReference>
<sequence>MQVKRILIAEVNWLGDVLFSTPFIRAVRNNFPDAHIACMIMPRIREILEGNPYINEIITYDEKNLKKRKFDMAFLLHRSFSRALAMYMAGIPERIGYYTFKRSLLLTEKPKPPDALSMHRAEFYLGLAKSVGLKTDNKGCDFFISKQDSVWAATVIQPGRKTVIFNPGGNWMPKRWSKENFIELGRILLSEFKDNIRIVLSGSAKDVELAQEINSALQNKAIITCGKTTLKQSAALFKKSDLVISADSGPLHIAVSVGAKAIAIFGPTSLKITGPYKADKDRVVTFCKDMDCRIPCYNDKCADYKCMAAITPKEVFETAKRLL</sequence>
<dbReference type="InterPro" id="IPR051199">
    <property type="entry name" value="LPS_LOS_Heptosyltrfase"/>
</dbReference>